<dbReference type="PROSITE" id="PS51257">
    <property type="entry name" value="PROKAR_LIPOPROTEIN"/>
    <property type="match status" value="1"/>
</dbReference>
<evidence type="ECO:0000256" key="1">
    <source>
        <dbReference type="SAM" id="MobiDB-lite"/>
    </source>
</evidence>
<dbReference type="Pfam" id="PF01464">
    <property type="entry name" value="SLT"/>
    <property type="match status" value="1"/>
</dbReference>
<evidence type="ECO:0000313" key="3">
    <source>
        <dbReference type="Proteomes" id="UP000256718"/>
    </source>
</evidence>
<proteinExistence type="predicted"/>
<dbReference type="InterPro" id="IPR023346">
    <property type="entry name" value="Lysozyme-like_dom_sf"/>
</dbReference>
<accession>A0A0E1EPW2</accession>
<comment type="caution">
    <text evidence="2">The sequence shown here is derived from an EMBL/GenBank/DDBJ whole genome shotgun (WGS) entry which is preliminary data.</text>
</comment>
<dbReference type="SUPFAM" id="SSF53955">
    <property type="entry name" value="Lysozyme-like"/>
    <property type="match status" value="1"/>
</dbReference>
<dbReference type="KEGG" id="sage:EN72_11335"/>
<organism evidence="2 3">
    <name type="scientific">Streptococcus agalactiae</name>
    <dbReference type="NCBI Taxonomy" id="1311"/>
    <lineage>
        <taxon>Bacteria</taxon>
        <taxon>Bacillati</taxon>
        <taxon>Bacillota</taxon>
        <taxon>Bacilli</taxon>
        <taxon>Lactobacillales</taxon>
        <taxon>Streptococcaceae</taxon>
        <taxon>Streptococcus</taxon>
    </lineage>
</organism>
<dbReference type="Proteomes" id="UP000256718">
    <property type="component" value="Unassembled WGS sequence"/>
</dbReference>
<feature type="compositionally biased region" description="Low complexity" evidence="1">
    <location>
        <begin position="89"/>
        <end position="99"/>
    </location>
</feature>
<feature type="compositionally biased region" description="Polar residues" evidence="1">
    <location>
        <begin position="79"/>
        <end position="88"/>
    </location>
</feature>
<dbReference type="InterPro" id="IPR008258">
    <property type="entry name" value="Transglycosylase_SLT_dom_1"/>
</dbReference>
<dbReference type="RefSeq" id="WP_001042665.1">
    <property type="nucleotide sequence ID" value="NZ_CAXOLC010000008.1"/>
</dbReference>
<gene>
    <name evidence="2" type="ORF">C4618_10260</name>
</gene>
<sequence length="224" mass="23500">MNKRRKLSKMNVKKQHLAYGAITLVALFSCILAVTVIFKSSQVTTESLSKADKVRVAKKSKMNKATSKSKVEGVKQAPKPSSQSTEANSQQQVTASEEAAVEQAVVTENTPATSQAQQAYAVTETTYRPAQHQPSGQVLSNGNTAGAIGSAAAAQMAAATGVPQSTWEHIIARESNGNPNVANASGASGLFQTMPGWGSTATVQDQVNSAIKAYRAQGLSAWGY</sequence>
<reference evidence="2 3" key="1">
    <citation type="journal article" date="2018" name="Emerg. Microbes Infect.">
        <title>Phenotypic and molecular analysis of nontypeable Group B streptococci: identification of cps2a and hybrid cps2a/cps5 Group B streptococcal capsule gene clusters.</title>
        <authorList>
            <person name="Alhhazmi A."/>
            <person name="Tyrrell G.J."/>
        </authorList>
    </citation>
    <scope>NUCLEOTIDE SEQUENCE [LARGE SCALE GENOMIC DNA]</scope>
    <source>
        <strain evidence="2 3">PLGBS17</strain>
    </source>
</reference>
<dbReference type="Gene3D" id="1.10.530.10">
    <property type="match status" value="1"/>
</dbReference>
<dbReference type="EMBL" id="QHGZ01000216">
    <property type="protein sequence ID" value="RDY78403.1"/>
    <property type="molecule type" value="Genomic_DNA"/>
</dbReference>
<feature type="region of interest" description="Disordered" evidence="1">
    <location>
        <begin position="58"/>
        <end position="99"/>
    </location>
</feature>
<evidence type="ECO:0000313" key="2">
    <source>
        <dbReference type="EMBL" id="RDY78403.1"/>
    </source>
</evidence>
<name>A0A0E1EPW2_STRAG</name>
<protein>
    <submittedName>
        <fullName evidence="2">Transglycosylase</fullName>
    </submittedName>
</protein>
<dbReference type="AlphaFoldDB" id="A0A0E1EPW2"/>